<keyword evidence="2 4" id="KW-0456">Lyase</keyword>
<dbReference type="Gene3D" id="2.40.40.10">
    <property type="entry name" value="RlpA-like domain"/>
    <property type="match status" value="1"/>
</dbReference>
<dbReference type="GO" id="GO:0042834">
    <property type="term" value="F:peptidoglycan binding"/>
    <property type="evidence" value="ECO:0007669"/>
    <property type="project" value="InterPro"/>
</dbReference>
<dbReference type="eggNOG" id="COG0797">
    <property type="taxonomic scope" value="Bacteria"/>
</dbReference>
<dbReference type="InterPro" id="IPR036680">
    <property type="entry name" value="SPOR-like_sf"/>
</dbReference>
<dbReference type="KEGG" id="jag:GJA_4648"/>
<evidence type="ECO:0000256" key="2">
    <source>
        <dbReference type="ARBA" id="ARBA00023239"/>
    </source>
</evidence>
<keyword evidence="10" id="KW-1185">Reference proteome</keyword>
<dbReference type="InterPro" id="IPR007730">
    <property type="entry name" value="SPOR-like_dom"/>
</dbReference>
<dbReference type="EMBL" id="HG322949">
    <property type="protein sequence ID" value="CDG85255.1"/>
    <property type="molecule type" value="Genomic_DNA"/>
</dbReference>
<feature type="chain" id="PRO_5009993160" description="Endolytic peptidoglycan transglycosylase RlpA" evidence="7">
    <location>
        <begin position="28"/>
        <end position="372"/>
    </location>
</feature>
<evidence type="ECO:0000256" key="6">
    <source>
        <dbReference type="SAM" id="MobiDB-lite"/>
    </source>
</evidence>
<dbReference type="PROSITE" id="PS51257">
    <property type="entry name" value="PROKAR_LIPOPROTEIN"/>
    <property type="match status" value="1"/>
</dbReference>
<dbReference type="PANTHER" id="PTHR34183:SF1">
    <property type="entry name" value="ENDOLYTIC PEPTIDOGLYCAN TRANSGLYCOSYLASE RLPA"/>
    <property type="match status" value="1"/>
</dbReference>
<comment type="similarity">
    <text evidence="4 5">Belongs to the RlpA family.</text>
</comment>
<comment type="function">
    <text evidence="4">Lytic transglycosylase with a strong preference for naked glycan strands that lack stem peptides.</text>
</comment>
<evidence type="ECO:0000256" key="5">
    <source>
        <dbReference type="RuleBase" id="RU003495"/>
    </source>
</evidence>
<feature type="domain" description="SPOR" evidence="8">
    <location>
        <begin position="294"/>
        <end position="372"/>
    </location>
</feature>
<evidence type="ECO:0000256" key="1">
    <source>
        <dbReference type="ARBA" id="ARBA00022729"/>
    </source>
</evidence>
<dbReference type="GO" id="GO:0005886">
    <property type="term" value="C:plasma membrane"/>
    <property type="evidence" value="ECO:0007669"/>
    <property type="project" value="UniProtKB-SubCell"/>
</dbReference>
<dbReference type="GO" id="GO:0008932">
    <property type="term" value="F:lytic endotransglycosylase activity"/>
    <property type="evidence" value="ECO:0007669"/>
    <property type="project" value="UniProtKB-UniRule"/>
</dbReference>
<keyword evidence="4" id="KW-0564">Palmitate</keyword>
<evidence type="ECO:0000313" key="9">
    <source>
        <dbReference type="EMBL" id="CDG85255.1"/>
    </source>
</evidence>
<evidence type="ECO:0000256" key="4">
    <source>
        <dbReference type="HAMAP-Rule" id="MF_02071"/>
    </source>
</evidence>
<dbReference type="InterPro" id="IPR034718">
    <property type="entry name" value="RlpA"/>
</dbReference>
<evidence type="ECO:0000313" key="10">
    <source>
        <dbReference type="Proteomes" id="UP000027604"/>
    </source>
</evidence>
<dbReference type="PANTHER" id="PTHR34183">
    <property type="entry name" value="ENDOLYTIC PEPTIDOGLYCAN TRANSGLYCOSYLASE RLPA"/>
    <property type="match status" value="1"/>
</dbReference>
<reference evidence="9 10" key="1">
    <citation type="journal article" date="2015" name="Genome Announc.">
        <title>Genome Sequence of Mushroom Soft-Rot Pathogen Janthinobacterium agaricidamnosum.</title>
        <authorList>
            <person name="Graupner K."/>
            <person name="Lackner G."/>
            <person name="Hertweck C."/>
        </authorList>
    </citation>
    <scope>NUCLEOTIDE SEQUENCE [LARGE SCALE GENOMIC DNA]</scope>
    <source>
        <strain evidence="10">NBRC 102515 / DSM 9628</strain>
    </source>
</reference>
<keyword evidence="1 7" id="KW-0732">Signal</keyword>
<dbReference type="Gene3D" id="3.30.70.1070">
    <property type="entry name" value="Sporulation related repeat"/>
    <property type="match status" value="1"/>
</dbReference>
<dbReference type="Pfam" id="PF05036">
    <property type="entry name" value="SPOR"/>
    <property type="match status" value="1"/>
</dbReference>
<dbReference type="PATRIC" id="fig|1349767.4.peg.1281"/>
<evidence type="ECO:0000256" key="7">
    <source>
        <dbReference type="SAM" id="SignalP"/>
    </source>
</evidence>
<dbReference type="GO" id="GO:0000270">
    <property type="term" value="P:peptidoglycan metabolic process"/>
    <property type="evidence" value="ECO:0007669"/>
    <property type="project" value="UniProtKB-UniRule"/>
</dbReference>
<dbReference type="EC" id="4.2.2.-" evidence="4"/>
<dbReference type="HOGENOM" id="CLU_042923_3_2_4"/>
<evidence type="ECO:0000259" key="8">
    <source>
        <dbReference type="PROSITE" id="PS51724"/>
    </source>
</evidence>
<dbReference type="InterPro" id="IPR036908">
    <property type="entry name" value="RlpA-like_sf"/>
</dbReference>
<dbReference type="OrthoDB" id="9779128at2"/>
<dbReference type="RefSeq" id="WP_051781223.1">
    <property type="nucleotide sequence ID" value="NZ_BCTH01000021.1"/>
</dbReference>
<comment type="subcellular location">
    <subcellularLocation>
        <location evidence="4">Cell membrane</location>
        <topology evidence="4">Lipid-anchor</topology>
    </subcellularLocation>
</comment>
<sequence>MRRLVTPAVTPTRLSRGAVLLALLALAGCGTVQQQGTRPAAPSGVKTPPRQDPSLPVLPPAGSGRGGYYKDDGPGDNPPPNLADVPDAEVRNDPPLPRANRPYTVLGKTYTPITDLQPFSQRGTGTWYGKKFHGQRTSSGELYDMYKMTAAHPTLPIPSYARITSIDSGKQVIVRINDRGPFHASRVIDVSYTAALKLGLLAKGSHEVLVERLLPDDIDRIVAARGQPQRQLTPSVQVVVPPPEPVPVLKSPPPPVADQPPATPQTGAVLQPETTLVPVAASSAGAPAAAAPAAAVAGGFYLQLGAYSQSNNADAARARLLPHAERLGSLDVVQSGGVYRVFGGPFASRADALQAAQGLPDGLSLRAIVIQR</sequence>
<dbReference type="PROSITE" id="PS51724">
    <property type="entry name" value="SPOR"/>
    <property type="match status" value="1"/>
</dbReference>
<keyword evidence="4" id="KW-1003">Cell membrane</keyword>
<keyword evidence="4" id="KW-0449">Lipoprotein</keyword>
<keyword evidence="3 4" id="KW-0961">Cell wall biogenesis/degradation</keyword>
<dbReference type="STRING" id="1349767.GJA_4648"/>
<feature type="signal peptide" evidence="7">
    <location>
        <begin position="1"/>
        <end position="27"/>
    </location>
</feature>
<dbReference type="InterPro" id="IPR012997">
    <property type="entry name" value="RplA"/>
</dbReference>
<dbReference type="CDD" id="cd22268">
    <property type="entry name" value="DPBB_RlpA-like"/>
    <property type="match status" value="1"/>
</dbReference>
<dbReference type="NCBIfam" id="TIGR00413">
    <property type="entry name" value="rlpA"/>
    <property type="match status" value="1"/>
</dbReference>
<organism evidence="9 10">
    <name type="scientific">Janthinobacterium agaricidamnosum NBRC 102515 = DSM 9628</name>
    <dbReference type="NCBI Taxonomy" id="1349767"/>
    <lineage>
        <taxon>Bacteria</taxon>
        <taxon>Pseudomonadati</taxon>
        <taxon>Pseudomonadota</taxon>
        <taxon>Betaproteobacteria</taxon>
        <taxon>Burkholderiales</taxon>
        <taxon>Oxalobacteraceae</taxon>
        <taxon>Janthinobacterium</taxon>
    </lineage>
</organism>
<dbReference type="SUPFAM" id="SSF110997">
    <property type="entry name" value="Sporulation related repeat"/>
    <property type="match status" value="1"/>
</dbReference>
<keyword evidence="4" id="KW-0472">Membrane</keyword>
<feature type="region of interest" description="Disordered" evidence="6">
    <location>
        <begin position="32"/>
        <end position="103"/>
    </location>
</feature>
<dbReference type="HAMAP" id="MF_02071">
    <property type="entry name" value="RlpA"/>
    <property type="match status" value="1"/>
</dbReference>
<gene>
    <name evidence="4 9" type="primary">rlpA</name>
    <name evidence="9" type="ORF">GJA_4648</name>
</gene>
<name>W0VC71_9BURK</name>
<evidence type="ECO:0000256" key="3">
    <source>
        <dbReference type="ARBA" id="ARBA00023316"/>
    </source>
</evidence>
<dbReference type="Pfam" id="PF03330">
    <property type="entry name" value="DPBB_1"/>
    <property type="match status" value="1"/>
</dbReference>
<dbReference type="AlphaFoldDB" id="W0VC71"/>
<dbReference type="Proteomes" id="UP000027604">
    <property type="component" value="Chromosome I"/>
</dbReference>
<protein>
    <recommendedName>
        <fullName evidence="4">Endolytic peptidoglycan transglycosylase RlpA</fullName>
        <ecNumber evidence="4">4.2.2.-</ecNumber>
    </recommendedName>
</protein>
<dbReference type="GO" id="GO:0071555">
    <property type="term" value="P:cell wall organization"/>
    <property type="evidence" value="ECO:0007669"/>
    <property type="project" value="UniProtKB-KW"/>
</dbReference>
<proteinExistence type="inferred from homology"/>
<dbReference type="eggNOG" id="COG3087">
    <property type="taxonomic scope" value="Bacteria"/>
</dbReference>
<accession>W0VC71</accession>
<dbReference type="InterPro" id="IPR009009">
    <property type="entry name" value="RlpA-like_DPBB"/>
</dbReference>
<dbReference type="SUPFAM" id="SSF50685">
    <property type="entry name" value="Barwin-like endoglucanases"/>
    <property type="match status" value="1"/>
</dbReference>